<dbReference type="AlphaFoldDB" id="A0A2A4FPA2"/>
<evidence type="ECO:0000313" key="2">
    <source>
        <dbReference type="EMBL" id="PCE40233.1"/>
    </source>
</evidence>
<dbReference type="Gene3D" id="3.40.50.720">
    <property type="entry name" value="NAD(P)-binding Rossmann-like Domain"/>
    <property type="match status" value="2"/>
</dbReference>
<dbReference type="Pfam" id="PF01370">
    <property type="entry name" value="Epimerase"/>
    <property type="match status" value="1"/>
</dbReference>
<dbReference type="RefSeq" id="WP_066968169.1">
    <property type="nucleotide sequence ID" value="NZ_CP023449.1"/>
</dbReference>
<protein>
    <submittedName>
        <fullName evidence="2">NAD-dependent epimerase/dehydratase</fullName>
    </submittedName>
</protein>
<reference evidence="2 3" key="1">
    <citation type="submission" date="2017-09" db="EMBL/GenBank/DDBJ databases">
        <title>The Catabolism of 3,6-Dichlorosalicylic acid is Initiated by the Cytochrome P450 Monooxygenase DsmABC in Rhizorhabdus dicambivorans Ndbn-20.</title>
        <authorList>
            <person name="Na L."/>
        </authorList>
    </citation>
    <scope>NUCLEOTIDE SEQUENCE [LARGE SCALE GENOMIC DNA]</scope>
    <source>
        <strain evidence="2 3">Ndbn-20m</strain>
    </source>
</reference>
<dbReference type="SUPFAM" id="SSF51735">
    <property type="entry name" value="NAD(P)-binding Rossmann-fold domains"/>
    <property type="match status" value="1"/>
</dbReference>
<dbReference type="CDD" id="cd08946">
    <property type="entry name" value="SDR_e"/>
    <property type="match status" value="1"/>
</dbReference>
<accession>A0A2A4FPA2</accession>
<proteinExistence type="predicted"/>
<gene>
    <name evidence="2" type="ORF">COO09_21405</name>
</gene>
<sequence>MTGYTVIGANGFVGSHVVDHLRGRGIEPFCPVRDDPRLWDRDLGRIFYCAGLTGDYRSRPFATVEAHVALLARLLERARFDRIVYLSSTRLYGSQAGGEGRETLPIAVDAGDHEHLYELSKLLGENLTLHRSDGRGVVARLSYVFGWDDRAEGFLSEWLRRAAREREISLDSSPGYARDYIHIDDVVVALKALLDRGPAGIVNVARGETVSNVQLAELFAAQGWRIAFTRGNDGGSAGERIDAARLVALGMAARPILPLISGFLDGLK</sequence>
<evidence type="ECO:0000313" key="3">
    <source>
        <dbReference type="Proteomes" id="UP000218934"/>
    </source>
</evidence>
<comment type="caution">
    <text evidence="2">The sequence shown here is derived from an EMBL/GenBank/DDBJ whole genome shotgun (WGS) entry which is preliminary data.</text>
</comment>
<evidence type="ECO:0000259" key="1">
    <source>
        <dbReference type="Pfam" id="PF01370"/>
    </source>
</evidence>
<dbReference type="Gene3D" id="3.90.25.10">
    <property type="entry name" value="UDP-galactose 4-epimerase, domain 1"/>
    <property type="match status" value="1"/>
</dbReference>
<keyword evidence="3" id="KW-1185">Reference proteome</keyword>
<dbReference type="OrthoDB" id="7209874at2"/>
<dbReference type="PANTHER" id="PTHR43245">
    <property type="entry name" value="BIFUNCTIONAL POLYMYXIN RESISTANCE PROTEIN ARNA"/>
    <property type="match status" value="1"/>
</dbReference>
<dbReference type="PANTHER" id="PTHR43245:SF23">
    <property type="entry name" value="NAD(P)-BINDING DOMAIN-CONTAINING PROTEIN"/>
    <property type="match status" value="1"/>
</dbReference>
<dbReference type="InterPro" id="IPR036291">
    <property type="entry name" value="NAD(P)-bd_dom_sf"/>
</dbReference>
<dbReference type="InterPro" id="IPR001509">
    <property type="entry name" value="Epimerase_deHydtase"/>
</dbReference>
<dbReference type="KEGG" id="rdi:CMV14_06235"/>
<dbReference type="EMBL" id="NWUF01000032">
    <property type="protein sequence ID" value="PCE40233.1"/>
    <property type="molecule type" value="Genomic_DNA"/>
</dbReference>
<dbReference type="InterPro" id="IPR050177">
    <property type="entry name" value="Lipid_A_modif_metabolic_enz"/>
</dbReference>
<feature type="domain" description="NAD-dependent epimerase/dehydratase" evidence="1">
    <location>
        <begin position="5"/>
        <end position="205"/>
    </location>
</feature>
<organism evidence="2 3">
    <name type="scientific">Rhizorhabdus dicambivorans</name>
    <dbReference type="NCBI Taxonomy" id="1850238"/>
    <lineage>
        <taxon>Bacteria</taxon>
        <taxon>Pseudomonadati</taxon>
        <taxon>Pseudomonadota</taxon>
        <taxon>Alphaproteobacteria</taxon>
        <taxon>Sphingomonadales</taxon>
        <taxon>Sphingomonadaceae</taxon>
        <taxon>Rhizorhabdus</taxon>
    </lineage>
</organism>
<name>A0A2A4FPA2_9SPHN</name>
<dbReference type="Proteomes" id="UP000218934">
    <property type="component" value="Unassembled WGS sequence"/>
</dbReference>